<dbReference type="Gene3D" id="2.40.70.10">
    <property type="entry name" value="Acid Proteases"/>
    <property type="match status" value="1"/>
</dbReference>
<dbReference type="InterPro" id="IPR019384">
    <property type="entry name" value="FHIP"/>
</dbReference>
<evidence type="ECO:0000256" key="1">
    <source>
        <dbReference type="ARBA" id="ARBA00024336"/>
    </source>
</evidence>
<dbReference type="PANTHER" id="PTHR21705:SF11">
    <property type="entry name" value="FHIP FAMILY PROTEIN CG3558"/>
    <property type="match status" value="1"/>
</dbReference>
<dbReference type="EMBL" id="SGPK01000007">
    <property type="protein sequence ID" value="THH11855.1"/>
    <property type="molecule type" value="Genomic_DNA"/>
</dbReference>
<evidence type="ECO:0000256" key="2">
    <source>
        <dbReference type="SAM" id="MobiDB-lite"/>
    </source>
</evidence>
<dbReference type="InterPro" id="IPR021109">
    <property type="entry name" value="Peptidase_aspartic_dom_sf"/>
</dbReference>
<feature type="region of interest" description="Disordered" evidence="2">
    <location>
        <begin position="1761"/>
        <end position="1790"/>
    </location>
</feature>
<protein>
    <recommendedName>
        <fullName evidence="3">FHF complex subunit HOOK-interacting protein C-terminal domain-containing protein</fullName>
    </recommendedName>
</protein>
<evidence type="ECO:0000259" key="3">
    <source>
        <dbReference type="Pfam" id="PF19314"/>
    </source>
</evidence>
<feature type="region of interest" description="Disordered" evidence="2">
    <location>
        <begin position="389"/>
        <end position="408"/>
    </location>
</feature>
<keyword evidence="5" id="KW-1185">Reference proteome</keyword>
<comment type="similarity">
    <text evidence="1">Belongs to the FHIP family.</text>
</comment>
<organism evidence="4 5">
    <name type="scientific">Phellinidium pouzarii</name>
    <dbReference type="NCBI Taxonomy" id="167371"/>
    <lineage>
        <taxon>Eukaryota</taxon>
        <taxon>Fungi</taxon>
        <taxon>Dikarya</taxon>
        <taxon>Basidiomycota</taxon>
        <taxon>Agaricomycotina</taxon>
        <taxon>Agaricomycetes</taxon>
        <taxon>Hymenochaetales</taxon>
        <taxon>Hymenochaetaceae</taxon>
        <taxon>Phellinidium</taxon>
    </lineage>
</organism>
<feature type="region of interest" description="Disordered" evidence="2">
    <location>
        <begin position="963"/>
        <end position="990"/>
    </location>
</feature>
<evidence type="ECO:0000313" key="4">
    <source>
        <dbReference type="EMBL" id="THH11855.1"/>
    </source>
</evidence>
<sequence length="1938" mass="215570">MDYFSKFLRSSSQQTPKQALDHAAEFHKSWDTLTHPDERQLARGISATDVPAALKSMVDSLVWESTRTEEGLTGACMEYLLKNDVSGTLVRLSEPDRPSGIQAEVLRTVQNMVVLLDEQFLVHSVVHRAVLRLLRTCVGDDIQEQLDGRNRVMGAAGNAVRTSPSEYEEDLVDLLCLLCSRIRTFRELLMIFFYDKHWYHSETLTSVPEEDEDEEHEEDDAASATRTTGESSSSQRSPSPTPSQATVTSVPASSHTKKPEYEFILFNYLLRFVHREGKIGEFARAGLLFLMDVAMSPGVPLHRLGGDAVGNVSTSTFIISTTSSSSSSASASFQSSQATASDPVADAALALAEYILDGDFCEVLGAGLGAVYSLLPSKLRIHNEPQETAAHHNTMTIGGTGPLSEEDKDKEEMAREKARAEGLEFSSSPEFKTRLEHFVGLLEFLQDVLRRNVSANADDGTVEPISFVGSAIVQSILDAVRRIFLENVLYPSILECSDSDGSAVAVMSYIDVMFRTLRDAQFAEMLIDFLVSEDSTESSRRLPHTQTTLLLDGAASAPPPVNSTRAKKMKRRKSSAMILLEMEAPDAQRQSEYFTSLGRFTLKDLLLTNMRSKSHATVMAALQLMQSLLLYHCHLTVDRLFISSYDPLGASSPLATEMKSPAEEDEESFTYPGAETEPTSRLDGSFSGSEPVSRIPETSYSMHERELGLYLGLVARIDPTHGRGALSTGYEHYLRDALASIASHSCSSCVPSTVNESRPRHLLDVNDPLLSLILQSLRHFYSNTPELNMALTGMLAAIACCPERSLKGWLLFGSDGSLQPLKAETEDSLQFLNDGDDRSVDFAVNERLSRNELPMPIFGAQPLSQPVILSILQGLISNLDRFRELVENFDSYLTERRLGLLFSENLTDALSLTFDMSNNITGVTDTLSASRSLDSEVAPSAAELQKLKPKSKSGWVSFLSPRKNKTQTVSPTQSNHPTLSSRGKTIEASPFGSHYQRTSTIKIEPLVAPLPSSGPWVPAEKRAFNLDEEDVFGASEQWGEEKRVPDGPAQTVEGEATVKKTRPSYEIYAQQPRKLRRVPRLAYFCIKALSDFPEQVYLLGSSRLHFSKDSGGHNVLRSLFPTWKTPDFSLLDIDPRLWATLVQVYANPPSLLSSYPIQLSDPHLQLLQQIPSTPDFTLVTILNLQRCNELSDNTILNLKQLHNLNLRDTRCSAKDYKEPFHQINDGELFDLPMDELIRNLAKNHKQAFSSHRKPYLLSVQKRLIQQQKMRKYNLPISKSSFPSSMHNSFVVLPPSEGMARTGPGSQIQFGNADTIWIQEKKAVREERSKRIEAKEEPGEYTVYASKENETVSYSSEEYSEDSEEEDHSDSSTNALDTFIPISKEPLTRDSSLINNFYKQRPHTSPTRKPIGRSSHLSDDVTFIRDPSPWYTLDSLTQEVCNRKEVVLSSGIKRKHVGINVGNRGEEKAAMQDWQAALVKRRKSSLIKHSPESTHVAELSSTPSMAVFREPIKETIVTKPAVILRPISNLRVPPRPAGGPAGKPRLKLELSEEGFNTHRAKGIYSELPAHQRPRTVSLEERFKLQASRTAKDRRNTDNDCVFPRKTSSNKPLSKIAPCSTSSLTSLRHEDLATINMSTGDDLSIVDVHTPTSSFSIPHSLVQDNLQSLFKALEAKVDLNNSGVGNASESVGRGWIKYAWNDTVWNMDDDSDYTIFAWRQKSLSPDQAATLYLHNPNHPLPRPHEYCNPSYYAFKNPSSFSSLLKPRSPSGTRSVRSSKSRRSVHSGQTEEDDGILQHKKAFMKFHNENGVRTVLGSIGPVKDVRMLLKSGYRHVYISRAFAKKHGFIPADAKPGLYGYGGLVNIGTWPVTVGKTKTSHSVFLSEETHFDCILGRSFMELRGIKTDPIDPTNIVCLDTGEKLECELVIIRDGNGEIVTVT</sequence>
<accession>A0A4S4LJ71</accession>
<feature type="region of interest" description="Disordered" evidence="2">
    <location>
        <begin position="1345"/>
        <end position="1374"/>
    </location>
</feature>
<feature type="region of interest" description="Disordered" evidence="2">
    <location>
        <begin position="655"/>
        <end position="698"/>
    </location>
</feature>
<feature type="compositionally biased region" description="Acidic residues" evidence="2">
    <location>
        <begin position="208"/>
        <end position="221"/>
    </location>
</feature>
<feature type="region of interest" description="Disordered" evidence="2">
    <location>
        <begin position="205"/>
        <end position="253"/>
    </location>
</feature>
<dbReference type="PANTHER" id="PTHR21705">
    <property type="entry name" value="RAI16 PROTEIN-RELATED"/>
    <property type="match status" value="1"/>
</dbReference>
<feature type="compositionally biased region" description="Acidic residues" evidence="2">
    <location>
        <begin position="1357"/>
        <end position="1367"/>
    </location>
</feature>
<dbReference type="Proteomes" id="UP000308199">
    <property type="component" value="Unassembled WGS sequence"/>
</dbReference>
<feature type="region of interest" description="Disordered" evidence="2">
    <location>
        <begin position="1585"/>
        <end position="1613"/>
    </location>
</feature>
<gene>
    <name evidence="4" type="ORF">EW145_g403</name>
</gene>
<feature type="domain" description="FHF complex subunit HOOK-interacting protein C-terminal" evidence="3">
    <location>
        <begin position="767"/>
        <end position="815"/>
    </location>
</feature>
<dbReference type="OrthoDB" id="5350595at2759"/>
<feature type="compositionally biased region" description="Low complexity" evidence="2">
    <location>
        <begin position="1764"/>
        <end position="1773"/>
    </location>
</feature>
<comment type="caution">
    <text evidence="4">The sequence shown here is derived from an EMBL/GenBank/DDBJ whole genome shotgun (WGS) entry which is preliminary data.</text>
</comment>
<dbReference type="Pfam" id="PF10257">
    <property type="entry name" value="RAI16-like"/>
    <property type="match status" value="1"/>
</dbReference>
<feature type="compositionally biased region" description="Polar residues" evidence="2">
    <location>
        <begin position="686"/>
        <end position="698"/>
    </location>
</feature>
<dbReference type="Pfam" id="PF19314">
    <property type="entry name" value="DUF5917"/>
    <property type="match status" value="1"/>
</dbReference>
<name>A0A4S4LJ71_9AGAM</name>
<proteinExistence type="inferred from homology"/>
<reference evidence="4 5" key="1">
    <citation type="submission" date="2019-02" db="EMBL/GenBank/DDBJ databases">
        <title>Genome sequencing of the rare red list fungi Phellinidium pouzarii.</title>
        <authorList>
            <person name="Buettner E."/>
            <person name="Kellner H."/>
        </authorList>
    </citation>
    <scope>NUCLEOTIDE SEQUENCE [LARGE SCALE GENOMIC DNA]</scope>
    <source>
        <strain evidence="4 5">DSM 108285</strain>
    </source>
</reference>
<feature type="compositionally biased region" description="Basic and acidic residues" evidence="2">
    <location>
        <begin position="1585"/>
        <end position="1596"/>
    </location>
</feature>
<evidence type="ECO:0000313" key="5">
    <source>
        <dbReference type="Proteomes" id="UP000308199"/>
    </source>
</evidence>
<dbReference type="InterPro" id="IPR045669">
    <property type="entry name" value="FHIP_C"/>
</dbReference>
<feature type="compositionally biased region" description="Polar residues" evidence="2">
    <location>
        <begin position="244"/>
        <end position="253"/>
    </location>
</feature>
<feature type="compositionally biased region" description="Polar residues" evidence="2">
    <location>
        <begin position="966"/>
        <end position="983"/>
    </location>
</feature>